<dbReference type="InterPro" id="IPR029058">
    <property type="entry name" value="AB_hydrolase_fold"/>
</dbReference>
<organism evidence="2 3">
    <name type="scientific">Caenimonas terrae</name>
    <dbReference type="NCBI Taxonomy" id="696074"/>
    <lineage>
        <taxon>Bacteria</taxon>
        <taxon>Pseudomonadati</taxon>
        <taxon>Pseudomonadota</taxon>
        <taxon>Betaproteobacteria</taxon>
        <taxon>Burkholderiales</taxon>
        <taxon>Comamonadaceae</taxon>
        <taxon>Caenimonas</taxon>
    </lineage>
</organism>
<evidence type="ECO:0000313" key="2">
    <source>
        <dbReference type="EMBL" id="MFC5500141.1"/>
    </source>
</evidence>
<dbReference type="Gene3D" id="3.40.50.1820">
    <property type="entry name" value="alpha/beta hydrolase"/>
    <property type="match status" value="1"/>
</dbReference>
<sequence>MNQPTPVLLLPGLMNDERVWSPLLPVLGAGRRVHIAPTHLHASVVDSAREAIAALPPGSFAVAGFSLGGYVALEVCRQASERIAGLGLLDTGAGADSEEARQARVRMVQAMGRGTATLGQIAAGFASRVVHPSRLQDKALLSLLADMAASVGSAGFARQQQASMDRVDSRAMLKDLRVPALVLCGREDQVTPLALSEEMAALLPDAELVTVEVSGHMTTLEQPGIVVPAVLRWLDRVDARSV</sequence>
<dbReference type="PANTHER" id="PTHR43798">
    <property type="entry name" value="MONOACYLGLYCEROL LIPASE"/>
    <property type="match status" value="1"/>
</dbReference>
<dbReference type="SUPFAM" id="SSF53474">
    <property type="entry name" value="alpha/beta-Hydrolases"/>
    <property type="match status" value="1"/>
</dbReference>
<proteinExistence type="predicted"/>
<reference evidence="3" key="1">
    <citation type="journal article" date="2019" name="Int. J. Syst. Evol. Microbiol.">
        <title>The Global Catalogue of Microorganisms (GCM) 10K type strain sequencing project: providing services to taxonomists for standard genome sequencing and annotation.</title>
        <authorList>
            <consortium name="The Broad Institute Genomics Platform"/>
            <consortium name="The Broad Institute Genome Sequencing Center for Infectious Disease"/>
            <person name="Wu L."/>
            <person name="Ma J."/>
        </authorList>
    </citation>
    <scope>NUCLEOTIDE SEQUENCE [LARGE SCALE GENOMIC DNA]</scope>
    <source>
        <strain evidence="3">CCUG 57401</strain>
    </source>
</reference>
<dbReference type="RefSeq" id="WP_376852382.1">
    <property type="nucleotide sequence ID" value="NZ_JBHSMF010000010.1"/>
</dbReference>
<protein>
    <submittedName>
        <fullName evidence="2">Alpha/beta fold hydrolase</fullName>
    </submittedName>
</protein>
<name>A0ABW0NJF4_9BURK</name>
<dbReference type="Proteomes" id="UP001596037">
    <property type="component" value="Unassembled WGS sequence"/>
</dbReference>
<accession>A0ABW0NJF4</accession>
<dbReference type="Pfam" id="PF12697">
    <property type="entry name" value="Abhydrolase_6"/>
    <property type="match status" value="1"/>
</dbReference>
<dbReference type="PANTHER" id="PTHR43798:SF29">
    <property type="entry name" value="AB HYDROLASE-1 DOMAIN-CONTAINING PROTEIN"/>
    <property type="match status" value="1"/>
</dbReference>
<gene>
    <name evidence="2" type="ORF">ACFPOE_21545</name>
</gene>
<dbReference type="EMBL" id="JBHSMF010000010">
    <property type="protein sequence ID" value="MFC5500141.1"/>
    <property type="molecule type" value="Genomic_DNA"/>
</dbReference>
<comment type="caution">
    <text evidence="2">The sequence shown here is derived from an EMBL/GenBank/DDBJ whole genome shotgun (WGS) entry which is preliminary data.</text>
</comment>
<dbReference type="GO" id="GO:0016787">
    <property type="term" value="F:hydrolase activity"/>
    <property type="evidence" value="ECO:0007669"/>
    <property type="project" value="UniProtKB-KW"/>
</dbReference>
<dbReference type="InterPro" id="IPR050266">
    <property type="entry name" value="AB_hydrolase_sf"/>
</dbReference>
<evidence type="ECO:0000259" key="1">
    <source>
        <dbReference type="Pfam" id="PF12697"/>
    </source>
</evidence>
<evidence type="ECO:0000313" key="3">
    <source>
        <dbReference type="Proteomes" id="UP001596037"/>
    </source>
</evidence>
<keyword evidence="2" id="KW-0378">Hydrolase</keyword>
<feature type="domain" description="AB hydrolase-1" evidence="1">
    <location>
        <begin position="7"/>
        <end position="227"/>
    </location>
</feature>
<dbReference type="InterPro" id="IPR000073">
    <property type="entry name" value="AB_hydrolase_1"/>
</dbReference>
<keyword evidence="3" id="KW-1185">Reference proteome</keyword>